<name>A0A2D0N8R8_FLAN2</name>
<keyword evidence="3" id="KW-1185">Reference proteome</keyword>
<gene>
    <name evidence="2" type="ORF">CRP01_19945</name>
</gene>
<feature type="signal peptide" evidence="1">
    <location>
        <begin position="1"/>
        <end position="24"/>
    </location>
</feature>
<organism evidence="2 3">
    <name type="scientific">Flavilitoribacter nigricans (strain ATCC 23147 / DSM 23189 / NBRC 102662 / NCIMB 1420 / SS-2)</name>
    <name type="common">Lewinella nigricans</name>
    <dbReference type="NCBI Taxonomy" id="1122177"/>
    <lineage>
        <taxon>Bacteria</taxon>
        <taxon>Pseudomonadati</taxon>
        <taxon>Bacteroidota</taxon>
        <taxon>Saprospiria</taxon>
        <taxon>Saprospirales</taxon>
        <taxon>Lewinellaceae</taxon>
        <taxon>Flavilitoribacter</taxon>
    </lineage>
</organism>
<proteinExistence type="predicted"/>
<reference evidence="2 3" key="1">
    <citation type="submission" date="2017-10" db="EMBL/GenBank/DDBJ databases">
        <title>The draft genome sequence of Lewinella nigricans NBRC 102662.</title>
        <authorList>
            <person name="Wang K."/>
        </authorList>
    </citation>
    <scope>NUCLEOTIDE SEQUENCE [LARGE SCALE GENOMIC DNA]</scope>
    <source>
        <strain evidence="2 3">NBRC 102662</strain>
    </source>
</reference>
<feature type="chain" id="PRO_5012790740" evidence="1">
    <location>
        <begin position="25"/>
        <end position="105"/>
    </location>
</feature>
<evidence type="ECO:0000256" key="1">
    <source>
        <dbReference type="SAM" id="SignalP"/>
    </source>
</evidence>
<keyword evidence="1" id="KW-0732">Signal</keyword>
<evidence type="ECO:0000313" key="2">
    <source>
        <dbReference type="EMBL" id="PHN04786.1"/>
    </source>
</evidence>
<comment type="caution">
    <text evidence="2">The sequence shown here is derived from an EMBL/GenBank/DDBJ whole genome shotgun (WGS) entry which is preliminary data.</text>
</comment>
<dbReference type="EMBL" id="PDUD01000024">
    <property type="protein sequence ID" value="PHN04786.1"/>
    <property type="molecule type" value="Genomic_DNA"/>
</dbReference>
<evidence type="ECO:0000313" key="3">
    <source>
        <dbReference type="Proteomes" id="UP000223913"/>
    </source>
</evidence>
<dbReference type="RefSeq" id="WP_099151844.1">
    <property type="nucleotide sequence ID" value="NZ_PDUD01000024.1"/>
</dbReference>
<accession>A0A2D0N8R8</accession>
<dbReference type="Proteomes" id="UP000223913">
    <property type="component" value="Unassembled WGS sequence"/>
</dbReference>
<protein>
    <submittedName>
        <fullName evidence="2">Uncharacterized protein</fullName>
    </submittedName>
</protein>
<dbReference type="AlphaFoldDB" id="A0A2D0N8R8"/>
<sequence>MNAIKTMCGLLALALTVLSTSVYAGNAIPQDYEAVQQAALTPLSSDHAQLTVERIEFSEAFGTCTIDVSTTLDNGTTIEGTVTIDGIKWYECWGLKIKDFFSSDF</sequence>